<name>A0A4V1X4N5_9PLEO</name>
<sequence>MFRKATKVAARQHITRCAHRTLRSNLFNKETVFDKELEEEFGWMITYSPFDFCSYRPVPLPMQNSMVIQMPTALLGFKTSETENGVEAVKETKKGEAIFKPWPYSLPSFLQPKDGTTFSFVNGSSTTHTKHTGVLQAILYGVPDPERFSYKRELVAPGSLLHKILYGIKEMDDGEDAVPVSSVTVAKIEDEAMGEDKAGRETKIIVVKNVGVKVEVEHVMEKNSDMRHGMIAKQSLADAFSPF</sequence>
<keyword evidence="2" id="KW-1185">Reference proteome</keyword>
<evidence type="ECO:0000313" key="2">
    <source>
        <dbReference type="Proteomes" id="UP000293823"/>
    </source>
</evidence>
<comment type="caution">
    <text evidence="1">The sequence shown here is derived from an EMBL/GenBank/DDBJ whole genome shotgun (WGS) entry which is preliminary data.</text>
</comment>
<proteinExistence type="predicted"/>
<protein>
    <submittedName>
        <fullName evidence="1">Uncharacterized protein</fullName>
    </submittedName>
</protein>
<dbReference type="EMBL" id="PEJP01000027">
    <property type="protein sequence ID" value="RYO60108.1"/>
    <property type="molecule type" value="Genomic_DNA"/>
</dbReference>
<evidence type="ECO:0000313" key="1">
    <source>
        <dbReference type="EMBL" id="RYO60108.1"/>
    </source>
</evidence>
<organism evidence="1 2">
    <name type="scientific">Alternaria arborescens</name>
    <dbReference type="NCBI Taxonomy" id="156630"/>
    <lineage>
        <taxon>Eukaryota</taxon>
        <taxon>Fungi</taxon>
        <taxon>Dikarya</taxon>
        <taxon>Ascomycota</taxon>
        <taxon>Pezizomycotina</taxon>
        <taxon>Dothideomycetes</taxon>
        <taxon>Pleosporomycetidae</taxon>
        <taxon>Pleosporales</taxon>
        <taxon>Pleosporineae</taxon>
        <taxon>Pleosporaceae</taxon>
        <taxon>Alternaria</taxon>
        <taxon>Alternaria sect. Alternaria</taxon>
    </lineage>
</organism>
<dbReference type="AlphaFoldDB" id="A0A4V1X4N5"/>
<dbReference type="OrthoDB" id="3679025at2759"/>
<accession>A0A4V1X4N5</accession>
<reference evidence="2" key="1">
    <citation type="journal article" date="2019" name="bioRxiv">
        <title>Genomics, evolutionary history and diagnostics of the Alternaria alternata species group including apple and Asian pear pathotypes.</title>
        <authorList>
            <person name="Armitage A.D."/>
            <person name="Cockerton H.M."/>
            <person name="Sreenivasaprasad S."/>
            <person name="Woodhall J.W."/>
            <person name="Lane C.R."/>
            <person name="Harrison R.J."/>
            <person name="Clarkson J.P."/>
        </authorList>
    </citation>
    <scope>NUCLEOTIDE SEQUENCE [LARGE SCALE GENOMIC DNA]</scope>
    <source>
        <strain evidence="2">RGR 97.0016</strain>
    </source>
</reference>
<gene>
    <name evidence="1" type="ORF">AA0113_g7253</name>
</gene>
<dbReference type="Proteomes" id="UP000293823">
    <property type="component" value="Unassembled WGS sequence"/>
</dbReference>